<evidence type="ECO:0000313" key="2">
    <source>
        <dbReference type="Proteomes" id="UP000001192"/>
    </source>
</evidence>
<name>B2JTF2_PARP8</name>
<dbReference type="KEGG" id="bph:Bphy_6843"/>
<accession>B2JTF2</accession>
<dbReference type="HOGENOM" id="CLU_179114_0_0_4"/>
<protein>
    <submittedName>
        <fullName evidence="1">Uncharacterized protein</fullName>
    </submittedName>
</protein>
<organism evidence="1 2">
    <name type="scientific">Paraburkholderia phymatum (strain DSM 17167 / CIP 108236 / LMG 21445 / STM815)</name>
    <name type="common">Burkholderia phymatum</name>
    <dbReference type="NCBI Taxonomy" id="391038"/>
    <lineage>
        <taxon>Bacteria</taxon>
        <taxon>Pseudomonadati</taxon>
        <taxon>Pseudomonadota</taxon>
        <taxon>Betaproteobacteria</taxon>
        <taxon>Burkholderiales</taxon>
        <taxon>Burkholderiaceae</taxon>
        <taxon>Paraburkholderia</taxon>
    </lineage>
</organism>
<keyword evidence="2" id="KW-1185">Reference proteome</keyword>
<sequence length="84" mass="9643">MYQQETSVSLSGTSLRTLVDKWIGGAGGIRITQFIHGIEEQYRFVRIESASDESSIAFIFFRHDDGSWCVFPPERRRPAMRIGF</sequence>
<keyword evidence="1" id="KW-0614">Plasmid</keyword>
<evidence type="ECO:0000313" key="1">
    <source>
        <dbReference type="EMBL" id="ACC75855.1"/>
    </source>
</evidence>
<geneLocation type="plasmid" evidence="1 2">
    <name>pBPHY01</name>
</geneLocation>
<dbReference type="EMBL" id="CP001045">
    <property type="protein sequence ID" value="ACC75855.1"/>
    <property type="molecule type" value="Genomic_DNA"/>
</dbReference>
<reference evidence="2" key="1">
    <citation type="journal article" date="2014" name="Stand. Genomic Sci.">
        <title>Complete genome sequence of Burkholderia phymatum STM815(T), a broad host range and efficient nitrogen-fixing symbiont of Mimosa species.</title>
        <authorList>
            <person name="Moulin L."/>
            <person name="Klonowska A."/>
            <person name="Caroline B."/>
            <person name="Booth K."/>
            <person name="Vriezen J.A."/>
            <person name="Melkonian R."/>
            <person name="James E.K."/>
            <person name="Young J.P."/>
            <person name="Bena G."/>
            <person name="Hauser L."/>
            <person name="Land M."/>
            <person name="Kyrpides N."/>
            <person name="Bruce D."/>
            <person name="Chain P."/>
            <person name="Copeland A."/>
            <person name="Pitluck S."/>
            <person name="Woyke T."/>
            <person name="Lizotte-Waniewski M."/>
            <person name="Bristow J."/>
            <person name="Riley M."/>
        </authorList>
    </citation>
    <scope>NUCLEOTIDE SEQUENCE [LARGE SCALE GENOMIC DNA]</scope>
    <source>
        <strain evidence="2">DSM 17167 / CIP 108236 / LMG 21445 / STM815</strain>
        <plasmid evidence="2">Plasmid pBPHY01</plasmid>
    </source>
</reference>
<dbReference type="AlphaFoldDB" id="B2JTF2"/>
<dbReference type="Proteomes" id="UP000001192">
    <property type="component" value="Plasmid pBPHY01"/>
</dbReference>
<proteinExistence type="predicted"/>
<gene>
    <name evidence="1" type="ordered locus">Bphy_6843</name>
</gene>